<evidence type="ECO:0008006" key="4">
    <source>
        <dbReference type="Google" id="ProtNLM"/>
    </source>
</evidence>
<evidence type="ECO:0000256" key="1">
    <source>
        <dbReference type="SAM" id="Phobius"/>
    </source>
</evidence>
<dbReference type="AlphaFoldDB" id="A0A8T1W8W8"/>
<dbReference type="OrthoDB" id="168392at2759"/>
<keyword evidence="1" id="KW-0812">Transmembrane</keyword>
<keyword evidence="1" id="KW-1133">Transmembrane helix</keyword>
<dbReference type="Proteomes" id="UP000694044">
    <property type="component" value="Unassembled WGS sequence"/>
</dbReference>
<organism evidence="2 3">
    <name type="scientific">Phytophthora pseudosyringae</name>
    <dbReference type="NCBI Taxonomy" id="221518"/>
    <lineage>
        <taxon>Eukaryota</taxon>
        <taxon>Sar</taxon>
        <taxon>Stramenopiles</taxon>
        <taxon>Oomycota</taxon>
        <taxon>Peronosporomycetes</taxon>
        <taxon>Peronosporales</taxon>
        <taxon>Peronosporaceae</taxon>
        <taxon>Phytophthora</taxon>
    </lineage>
</organism>
<accession>A0A8T1W8W8</accession>
<protein>
    <recommendedName>
        <fullName evidence="4">Transmembrane protein 242</fullName>
    </recommendedName>
</protein>
<feature type="transmembrane region" description="Helical" evidence="1">
    <location>
        <begin position="20"/>
        <end position="41"/>
    </location>
</feature>
<feature type="transmembrane region" description="Helical" evidence="1">
    <location>
        <begin position="93"/>
        <end position="117"/>
    </location>
</feature>
<proteinExistence type="predicted"/>
<name>A0A8T1W8W8_9STRA</name>
<sequence length="173" mass="18412">MKMGSQDEVAASEQQRAVNIVGAAVSVVAAVFLGGGFYYGMTKQKKALAEEEKSLGKPSGSKKEFKPKSATLFERKLALDKPLPPGTAAWKTLLGVTLVSVTGCCVLVGAAAAAVGVSNMTELRQRMQKTPRAQKRPETKQFDFEGLGEAKREILDAIAEVKEDEVEPANGAK</sequence>
<keyword evidence="3" id="KW-1185">Reference proteome</keyword>
<reference evidence="2" key="1">
    <citation type="submission" date="2021-02" db="EMBL/GenBank/DDBJ databases">
        <authorList>
            <person name="Palmer J.M."/>
        </authorList>
    </citation>
    <scope>NUCLEOTIDE SEQUENCE</scope>
    <source>
        <strain evidence="2">SCRP734</strain>
    </source>
</reference>
<comment type="caution">
    <text evidence="2">The sequence shown here is derived from an EMBL/GenBank/DDBJ whole genome shotgun (WGS) entry which is preliminary data.</text>
</comment>
<evidence type="ECO:0000313" key="3">
    <source>
        <dbReference type="Proteomes" id="UP000694044"/>
    </source>
</evidence>
<keyword evidence="1" id="KW-0472">Membrane</keyword>
<gene>
    <name evidence="2" type="ORF">PHYPSEUDO_013099</name>
</gene>
<evidence type="ECO:0000313" key="2">
    <source>
        <dbReference type="EMBL" id="KAG7388139.1"/>
    </source>
</evidence>
<dbReference type="EMBL" id="JAGDFM010000066">
    <property type="protein sequence ID" value="KAG7388139.1"/>
    <property type="molecule type" value="Genomic_DNA"/>
</dbReference>